<dbReference type="Gene3D" id="2.40.330.10">
    <property type="entry name" value="DNA-binding pseudobarrel domain"/>
    <property type="match status" value="1"/>
</dbReference>
<sequence>MRGEDDHYLSRMKKDWPNIRDKVTKALEEALLRKAKSPSSRIIKFDLNEPPPPDTDDEEQINEAERRDHKVSSGASSRFCSNIDLNKSPREEPPNHDHNISKNRLNPNPGKRPLKRKGRGSGRLDKAKKQRLKAALDVGDAKLVFEKTLSVSDVNPNQSRFLIPFQKLKRNDFLTREESSFLEQEEGNKGGKPGVEAFLVDQRSEAWSLVFKRWVMKKKESSEKGTLNYVLNRGWNDIVKENKLKAKDKISLWSFRCDGVLCFALVTHPPTIST</sequence>
<evidence type="ECO:0000256" key="4">
    <source>
        <dbReference type="ARBA" id="ARBA00023163"/>
    </source>
</evidence>
<keyword evidence="8" id="KW-1185">Reference proteome</keyword>
<reference evidence="9" key="2">
    <citation type="submission" date="2025-08" db="UniProtKB">
        <authorList>
            <consortium name="RefSeq"/>
        </authorList>
    </citation>
    <scope>IDENTIFICATION</scope>
    <source>
        <tissue evidence="9">Leaf</tissue>
    </source>
</reference>
<accession>A0A6J0MH65</accession>
<dbReference type="OrthoDB" id="1090008at2759"/>
<reference evidence="8" key="1">
    <citation type="journal article" date="2019" name="Database">
        <title>The radish genome database (RadishGD): an integrated information resource for radish genomics.</title>
        <authorList>
            <person name="Yu H.J."/>
            <person name="Baek S."/>
            <person name="Lee Y.J."/>
            <person name="Cho A."/>
            <person name="Mun J.H."/>
        </authorList>
    </citation>
    <scope>NUCLEOTIDE SEQUENCE [LARGE SCALE GENOMIC DNA]</scope>
    <source>
        <strain evidence="8">cv. WK10039</strain>
    </source>
</reference>
<dbReference type="CDD" id="cd10017">
    <property type="entry name" value="B3_DNA"/>
    <property type="match status" value="1"/>
</dbReference>
<dbReference type="PROSITE" id="PS50863">
    <property type="entry name" value="B3"/>
    <property type="match status" value="1"/>
</dbReference>
<dbReference type="GO" id="GO:0003677">
    <property type="term" value="F:DNA binding"/>
    <property type="evidence" value="ECO:0007669"/>
    <property type="project" value="UniProtKB-KW"/>
</dbReference>
<feature type="domain" description="TF-B3" evidence="7">
    <location>
        <begin position="165"/>
        <end position="269"/>
    </location>
</feature>
<dbReference type="RefSeq" id="XP_018471263.1">
    <property type="nucleotide sequence ID" value="XM_018615761.2"/>
</dbReference>
<keyword evidence="3" id="KW-0238">DNA-binding</keyword>
<dbReference type="Proteomes" id="UP000504610">
    <property type="component" value="Chromosome 1"/>
</dbReference>
<keyword evidence="2" id="KW-0805">Transcription regulation</keyword>
<proteinExistence type="predicted"/>
<organism evidence="8 9">
    <name type="scientific">Raphanus sativus</name>
    <name type="common">Radish</name>
    <name type="synonym">Raphanus raphanistrum var. sativus</name>
    <dbReference type="NCBI Taxonomy" id="3726"/>
    <lineage>
        <taxon>Eukaryota</taxon>
        <taxon>Viridiplantae</taxon>
        <taxon>Streptophyta</taxon>
        <taxon>Embryophyta</taxon>
        <taxon>Tracheophyta</taxon>
        <taxon>Spermatophyta</taxon>
        <taxon>Magnoliopsida</taxon>
        <taxon>eudicotyledons</taxon>
        <taxon>Gunneridae</taxon>
        <taxon>Pentapetalae</taxon>
        <taxon>rosids</taxon>
        <taxon>malvids</taxon>
        <taxon>Brassicales</taxon>
        <taxon>Brassicaceae</taxon>
        <taxon>Brassiceae</taxon>
        <taxon>Raphanus</taxon>
    </lineage>
</organism>
<feature type="compositionally biased region" description="Polar residues" evidence="6">
    <location>
        <begin position="73"/>
        <end position="85"/>
    </location>
</feature>
<dbReference type="PANTHER" id="PTHR31541:SF51">
    <property type="entry name" value="GENOME ASSEMBLY, CHROMOSOME: A10"/>
    <property type="match status" value="1"/>
</dbReference>
<dbReference type="PANTHER" id="PTHR31541">
    <property type="entry name" value="B3 DOMAIN PLANT PROTEIN-RELATED"/>
    <property type="match status" value="1"/>
</dbReference>
<keyword evidence="4" id="KW-0804">Transcription</keyword>
<evidence type="ECO:0000256" key="1">
    <source>
        <dbReference type="ARBA" id="ARBA00004123"/>
    </source>
</evidence>
<dbReference type="InterPro" id="IPR003340">
    <property type="entry name" value="B3_DNA-bd"/>
</dbReference>
<dbReference type="InterPro" id="IPR015300">
    <property type="entry name" value="DNA-bd_pseudobarrel_sf"/>
</dbReference>
<dbReference type="AlphaFoldDB" id="A0A6J0MH65"/>
<gene>
    <name evidence="9" type="primary">LOC108842748</name>
</gene>
<dbReference type="GO" id="GO:0005634">
    <property type="term" value="C:nucleus"/>
    <property type="evidence" value="ECO:0007669"/>
    <property type="project" value="UniProtKB-SubCell"/>
</dbReference>
<feature type="compositionally biased region" description="Basic and acidic residues" evidence="6">
    <location>
        <begin position="87"/>
        <end position="100"/>
    </location>
</feature>
<feature type="region of interest" description="Disordered" evidence="6">
    <location>
        <begin position="33"/>
        <end position="129"/>
    </location>
</feature>
<feature type="compositionally biased region" description="Basic residues" evidence="6">
    <location>
        <begin position="112"/>
        <end position="121"/>
    </location>
</feature>
<name>A0A6J0MH65_RAPSA</name>
<evidence type="ECO:0000256" key="6">
    <source>
        <dbReference type="SAM" id="MobiDB-lite"/>
    </source>
</evidence>
<dbReference type="SUPFAM" id="SSF101936">
    <property type="entry name" value="DNA-binding pseudobarrel domain"/>
    <property type="match status" value="1"/>
</dbReference>
<dbReference type="GeneID" id="108842748"/>
<dbReference type="KEGG" id="rsz:108842748"/>
<evidence type="ECO:0000313" key="9">
    <source>
        <dbReference type="RefSeq" id="XP_018471263.1"/>
    </source>
</evidence>
<keyword evidence="5" id="KW-0539">Nucleus</keyword>
<protein>
    <submittedName>
        <fullName evidence="9">B3 domain-containing protein At3g49610</fullName>
    </submittedName>
</protein>
<evidence type="ECO:0000259" key="7">
    <source>
        <dbReference type="PROSITE" id="PS50863"/>
    </source>
</evidence>
<evidence type="ECO:0000256" key="3">
    <source>
        <dbReference type="ARBA" id="ARBA00023125"/>
    </source>
</evidence>
<evidence type="ECO:0000256" key="5">
    <source>
        <dbReference type="ARBA" id="ARBA00023242"/>
    </source>
</evidence>
<evidence type="ECO:0000313" key="8">
    <source>
        <dbReference type="Proteomes" id="UP000504610"/>
    </source>
</evidence>
<comment type="subcellular location">
    <subcellularLocation>
        <location evidence="1">Nucleus</location>
    </subcellularLocation>
</comment>
<dbReference type="InterPro" id="IPR005508">
    <property type="entry name" value="At2g31720-like"/>
</dbReference>
<dbReference type="Pfam" id="PF03754">
    <property type="entry name" value="At2g31720-like"/>
    <property type="match status" value="1"/>
</dbReference>
<evidence type="ECO:0000256" key="2">
    <source>
        <dbReference type="ARBA" id="ARBA00023015"/>
    </source>
</evidence>